<gene>
    <name evidence="1" type="ORF">CRENBAI_005130</name>
</gene>
<protein>
    <submittedName>
        <fullName evidence="1">Uncharacterized protein</fullName>
    </submittedName>
</protein>
<dbReference type="AlphaFoldDB" id="A0AAV9SCB7"/>
<sequence>MLLVCGKYLFTLIDNGADGSFTNSNCFCPTNVSQYQSPVGEVLVGLQIRAIKPQRPDSFSYNRLHKKEEKKKHQIDCNNLRGVCRLCFKSCVLSVVKTMFKETKFTTNYLSTQSRWRRVCPRAAASIGFLARCADEDLEGAF</sequence>
<accession>A0AAV9SCB7</accession>
<evidence type="ECO:0000313" key="1">
    <source>
        <dbReference type="EMBL" id="KAK5618989.1"/>
    </source>
</evidence>
<name>A0AAV9SCB7_9TELE</name>
<evidence type="ECO:0000313" key="2">
    <source>
        <dbReference type="Proteomes" id="UP001311232"/>
    </source>
</evidence>
<proteinExistence type="predicted"/>
<reference evidence="1 2" key="1">
    <citation type="submission" date="2021-06" db="EMBL/GenBank/DDBJ databases">
        <authorList>
            <person name="Palmer J.M."/>
        </authorList>
    </citation>
    <scope>NUCLEOTIDE SEQUENCE [LARGE SCALE GENOMIC DNA]</scope>
    <source>
        <strain evidence="1 2">MEX-2019</strain>
        <tissue evidence="1">Muscle</tissue>
    </source>
</reference>
<comment type="caution">
    <text evidence="1">The sequence shown here is derived from an EMBL/GenBank/DDBJ whole genome shotgun (WGS) entry which is preliminary data.</text>
</comment>
<dbReference type="EMBL" id="JAHHUM010000591">
    <property type="protein sequence ID" value="KAK5618989.1"/>
    <property type="molecule type" value="Genomic_DNA"/>
</dbReference>
<organism evidence="1 2">
    <name type="scientific">Crenichthys baileyi</name>
    <name type="common">White River springfish</name>
    <dbReference type="NCBI Taxonomy" id="28760"/>
    <lineage>
        <taxon>Eukaryota</taxon>
        <taxon>Metazoa</taxon>
        <taxon>Chordata</taxon>
        <taxon>Craniata</taxon>
        <taxon>Vertebrata</taxon>
        <taxon>Euteleostomi</taxon>
        <taxon>Actinopterygii</taxon>
        <taxon>Neopterygii</taxon>
        <taxon>Teleostei</taxon>
        <taxon>Neoteleostei</taxon>
        <taxon>Acanthomorphata</taxon>
        <taxon>Ovalentaria</taxon>
        <taxon>Atherinomorphae</taxon>
        <taxon>Cyprinodontiformes</taxon>
        <taxon>Goodeidae</taxon>
        <taxon>Crenichthys</taxon>
    </lineage>
</organism>
<dbReference type="Proteomes" id="UP001311232">
    <property type="component" value="Unassembled WGS sequence"/>
</dbReference>
<keyword evidence="2" id="KW-1185">Reference proteome</keyword>